<evidence type="ECO:0000313" key="3">
    <source>
        <dbReference type="Proteomes" id="UP001215280"/>
    </source>
</evidence>
<accession>A0AAD7NDU3</accession>
<feature type="region of interest" description="Disordered" evidence="1">
    <location>
        <begin position="248"/>
        <end position="318"/>
    </location>
</feature>
<proteinExistence type="predicted"/>
<evidence type="ECO:0000256" key="1">
    <source>
        <dbReference type="SAM" id="MobiDB-lite"/>
    </source>
</evidence>
<organism evidence="2 3">
    <name type="scientific">Mycena maculata</name>
    <dbReference type="NCBI Taxonomy" id="230809"/>
    <lineage>
        <taxon>Eukaryota</taxon>
        <taxon>Fungi</taxon>
        <taxon>Dikarya</taxon>
        <taxon>Basidiomycota</taxon>
        <taxon>Agaricomycotina</taxon>
        <taxon>Agaricomycetes</taxon>
        <taxon>Agaricomycetidae</taxon>
        <taxon>Agaricales</taxon>
        <taxon>Marasmiineae</taxon>
        <taxon>Mycenaceae</taxon>
        <taxon>Mycena</taxon>
    </lineage>
</organism>
<dbReference type="EMBL" id="JARJLG010000057">
    <property type="protein sequence ID" value="KAJ7757816.1"/>
    <property type="molecule type" value="Genomic_DNA"/>
</dbReference>
<keyword evidence="3" id="KW-1185">Reference proteome</keyword>
<protein>
    <submittedName>
        <fullName evidence="2">Uncharacterized protein</fullName>
    </submittedName>
</protein>
<feature type="compositionally biased region" description="Polar residues" evidence="1">
    <location>
        <begin position="277"/>
        <end position="289"/>
    </location>
</feature>
<sequence>MALPARLDTFRAHGHFLLAIHCATLHHGSHPISIWVLLALIEGRSSMLIPKHILLHMDPTAFDVLAPWYDWHQDTPFPSIRDAANPLRLFMYAYMSSIQPSMINATRTQEEHEGWLISVFAAFLLGYPDPWNHPEFLALKEGFDLAIASLKFAETVRSRGALRFLVSLYDRRVKEPDDVAKHLCFVLLSRNSDGTSPYFTKLFEIRLKRYIQGVGHPPQLRNVEITEDEFLAEHDNRLLRANLILKSGSDSDMRRNPPRARNPRPRADDPVTYVLPASTSETGSDNEAQSAYEISDDDNTAPTGGDINDNSDIEVLDGPPVLSNALVPDFGHESHYVPTEDVPGTDPGPDDEEDALMLDLSNFVPDPMYRVNTEFFCQLEGHDYIEQVNLLIEEIHRLRPESSAAAVPETISPVNVVEERLEDDLTLFFIGVQVPQGRRVFVQSLCTAAPDHTLFERLSAEIPILGRALRNIEDCAKFYIGTTRVPVDIPGDYMNHVYGFRELGSWAEAETNENLFLSLATPAPASQQRTALLTAQGLDDNVPLYILYIYHEEAETVWNAPPVVATSLSSGRRAAGHVDPACSAYLRAQFGNRLALIQKAGYGTAYRHCMQEKHFMAICNTLGLNLNLRQFVPVAIPGGPETSYDDVVLAAGLNPNTFAGTRTTVAKARDARRRLARYKSAAERGEHRLEENKHSQFLKFLPVLDAMLRESDIDDSYLTDTTGSPEAEALAYRVEEFKASLAEVLGTLL</sequence>
<gene>
    <name evidence="2" type="ORF">DFH07DRAFT_958681</name>
</gene>
<comment type="caution">
    <text evidence="2">The sequence shown here is derived from an EMBL/GenBank/DDBJ whole genome shotgun (WGS) entry which is preliminary data.</text>
</comment>
<dbReference type="Proteomes" id="UP001215280">
    <property type="component" value="Unassembled WGS sequence"/>
</dbReference>
<name>A0AAD7NDU3_9AGAR</name>
<evidence type="ECO:0000313" key="2">
    <source>
        <dbReference type="EMBL" id="KAJ7757816.1"/>
    </source>
</evidence>
<reference evidence="2" key="1">
    <citation type="submission" date="2023-03" db="EMBL/GenBank/DDBJ databases">
        <title>Massive genome expansion in bonnet fungi (Mycena s.s.) driven by repeated elements and novel gene families across ecological guilds.</title>
        <authorList>
            <consortium name="Lawrence Berkeley National Laboratory"/>
            <person name="Harder C.B."/>
            <person name="Miyauchi S."/>
            <person name="Viragh M."/>
            <person name="Kuo A."/>
            <person name="Thoen E."/>
            <person name="Andreopoulos B."/>
            <person name="Lu D."/>
            <person name="Skrede I."/>
            <person name="Drula E."/>
            <person name="Henrissat B."/>
            <person name="Morin E."/>
            <person name="Kohler A."/>
            <person name="Barry K."/>
            <person name="LaButti K."/>
            <person name="Morin E."/>
            <person name="Salamov A."/>
            <person name="Lipzen A."/>
            <person name="Mereny Z."/>
            <person name="Hegedus B."/>
            <person name="Baldrian P."/>
            <person name="Stursova M."/>
            <person name="Weitz H."/>
            <person name="Taylor A."/>
            <person name="Grigoriev I.V."/>
            <person name="Nagy L.G."/>
            <person name="Martin F."/>
            <person name="Kauserud H."/>
        </authorList>
    </citation>
    <scope>NUCLEOTIDE SEQUENCE</scope>
    <source>
        <strain evidence="2">CBHHK188m</strain>
    </source>
</reference>
<dbReference type="AlphaFoldDB" id="A0AAD7NDU3"/>